<dbReference type="InterPro" id="IPR000257">
    <property type="entry name" value="Uroporphyrinogen_deCOase"/>
</dbReference>
<dbReference type="InterPro" id="IPR052024">
    <property type="entry name" value="Methanogen_methyltrans"/>
</dbReference>
<dbReference type="GO" id="GO:0008168">
    <property type="term" value="F:methyltransferase activity"/>
    <property type="evidence" value="ECO:0007669"/>
    <property type="project" value="UniProtKB-KW"/>
</dbReference>
<dbReference type="Gene3D" id="3.20.20.210">
    <property type="match status" value="1"/>
</dbReference>
<dbReference type="PANTHER" id="PTHR47099">
    <property type="entry name" value="METHYLCOBAMIDE:COM METHYLTRANSFERASE MTBA"/>
    <property type="match status" value="1"/>
</dbReference>
<dbReference type="InterPro" id="IPR038071">
    <property type="entry name" value="UROD/MetE-like_sf"/>
</dbReference>
<dbReference type="CDD" id="cd03465">
    <property type="entry name" value="URO-D_like"/>
    <property type="match status" value="1"/>
</dbReference>
<dbReference type="AlphaFoldDB" id="A0A5Q0BJ67"/>
<dbReference type="Pfam" id="PF01208">
    <property type="entry name" value="URO-D"/>
    <property type="match status" value="1"/>
</dbReference>
<dbReference type="OrthoDB" id="9780425at2"/>
<dbReference type="KEGG" id="mmob:F6R98_15460"/>
<sequence length="359" mass="38665">MPPETPHCEMTSMERVMTTIGLHEPDRVPLFLPLTVQGAAEMGVPLQEYFRSPRLMAESQLRFRQRYGNDFLCGPSYSAVEFEAFGGEVRFYDRGPPNAGEPIVRSPDDIAGLGVPRIEECPALCRLLEAQSLLSAAAKGAVPVVGVVVSPFSLPVMQMGFPAYLQMLMDAPEALEPLWSINETFCVAWANAQLAAGATALVYSDPVSSSTILTPELYRRLGQPIARRTLARIAGPTVTHFASGRALSILPDVLATGTQGVAISADDDLAAVKAAVGRRASIFGNLNGLAMLHWNEAEAERQVKNAIAAAGVGGGFVLTDHHGEIPFDVPDAVLLAVAESVRRWGQYPLTWVDAWRASR</sequence>
<feature type="domain" description="Uroporphyrinogen decarboxylase (URO-D)" evidence="1">
    <location>
        <begin position="11"/>
        <end position="344"/>
    </location>
</feature>
<dbReference type="RefSeq" id="WP_153249830.1">
    <property type="nucleotide sequence ID" value="NZ_CP044205.1"/>
</dbReference>
<name>A0A5Q0BJ67_9GAMM</name>
<keyword evidence="2" id="KW-0808">Transferase</keyword>
<dbReference type="Proteomes" id="UP000325755">
    <property type="component" value="Chromosome"/>
</dbReference>
<keyword evidence="2" id="KW-0489">Methyltransferase</keyword>
<dbReference type="GO" id="GO:0006779">
    <property type="term" value="P:porphyrin-containing compound biosynthetic process"/>
    <property type="evidence" value="ECO:0007669"/>
    <property type="project" value="InterPro"/>
</dbReference>
<dbReference type="PANTHER" id="PTHR47099:SF1">
    <property type="entry name" value="METHYLCOBAMIDE:COM METHYLTRANSFERASE MTBA"/>
    <property type="match status" value="1"/>
</dbReference>
<keyword evidence="3" id="KW-1185">Reference proteome</keyword>
<proteinExistence type="predicted"/>
<protein>
    <submittedName>
        <fullName evidence="2">Methylcobamide--CoM methyltransferase MtbA</fullName>
    </submittedName>
</protein>
<reference evidence="2 3" key="1">
    <citation type="submission" date="2019-09" db="EMBL/GenBank/DDBJ databases">
        <title>Ecophysiology of the spiral-shaped methanotroph Methylospira mobilis as revealed by the complete genome sequence.</title>
        <authorList>
            <person name="Oshkin I.Y."/>
            <person name="Dedysh S.N."/>
            <person name="Miroshnikov K."/>
            <person name="Danilova O.V."/>
            <person name="Hakobyan A."/>
            <person name="Liesack W."/>
        </authorList>
    </citation>
    <scope>NUCLEOTIDE SEQUENCE [LARGE SCALE GENOMIC DNA]</scope>
    <source>
        <strain evidence="2 3">Shm1</strain>
    </source>
</reference>
<evidence type="ECO:0000313" key="3">
    <source>
        <dbReference type="Proteomes" id="UP000325755"/>
    </source>
</evidence>
<evidence type="ECO:0000313" key="2">
    <source>
        <dbReference type="EMBL" id="QFY43853.1"/>
    </source>
</evidence>
<dbReference type="EMBL" id="CP044205">
    <property type="protein sequence ID" value="QFY43853.1"/>
    <property type="molecule type" value="Genomic_DNA"/>
</dbReference>
<dbReference type="GO" id="GO:0032259">
    <property type="term" value="P:methylation"/>
    <property type="evidence" value="ECO:0007669"/>
    <property type="project" value="UniProtKB-KW"/>
</dbReference>
<organism evidence="2 3">
    <name type="scientific">Candidatus Methylospira mobilis</name>
    <dbReference type="NCBI Taxonomy" id="1808979"/>
    <lineage>
        <taxon>Bacteria</taxon>
        <taxon>Pseudomonadati</taxon>
        <taxon>Pseudomonadota</taxon>
        <taxon>Gammaproteobacteria</taxon>
        <taxon>Methylococcales</taxon>
        <taxon>Methylococcaceae</taxon>
        <taxon>Candidatus Methylospira</taxon>
    </lineage>
</organism>
<accession>A0A5Q0BJ67</accession>
<dbReference type="SUPFAM" id="SSF51726">
    <property type="entry name" value="UROD/MetE-like"/>
    <property type="match status" value="1"/>
</dbReference>
<dbReference type="GO" id="GO:0004853">
    <property type="term" value="F:uroporphyrinogen decarboxylase activity"/>
    <property type="evidence" value="ECO:0007669"/>
    <property type="project" value="InterPro"/>
</dbReference>
<gene>
    <name evidence="2" type="ORF">F6R98_15460</name>
</gene>
<evidence type="ECO:0000259" key="1">
    <source>
        <dbReference type="Pfam" id="PF01208"/>
    </source>
</evidence>
<dbReference type="InParanoid" id="A0A5Q0BJ67"/>